<keyword evidence="3" id="KW-0862">Zinc</keyword>
<proteinExistence type="inferred from homology"/>
<dbReference type="PANTHER" id="PTHR20934">
    <property type="entry name" value="TRANSCRIPTION ELONGATION FACTOR 1 HOMOLOG"/>
    <property type="match status" value="1"/>
</dbReference>
<protein>
    <recommendedName>
        <fullName evidence="7">Transcription elongation factor 1 homolog</fullName>
    </recommendedName>
</protein>
<dbReference type="InterPro" id="IPR038567">
    <property type="entry name" value="T_Elf1_sf"/>
</dbReference>
<name>A0A8H3IIL3_9LECA</name>
<accession>A0A8H3IIL3</accession>
<keyword evidence="6" id="KW-1185">Reference proteome</keyword>
<dbReference type="AlphaFoldDB" id="A0A8H3IIL3"/>
<evidence type="ECO:0000256" key="2">
    <source>
        <dbReference type="ARBA" id="ARBA00009730"/>
    </source>
</evidence>
<comment type="similarity">
    <text evidence="2">Belongs to the ELOF1 family.</text>
</comment>
<dbReference type="GO" id="GO:0000993">
    <property type="term" value="F:RNA polymerase II complex binding"/>
    <property type="evidence" value="ECO:0007669"/>
    <property type="project" value="TreeGrafter"/>
</dbReference>
<evidence type="ECO:0000256" key="4">
    <source>
        <dbReference type="ARBA" id="ARBA00023242"/>
    </source>
</evidence>
<evidence type="ECO:0000256" key="1">
    <source>
        <dbReference type="ARBA" id="ARBA00004123"/>
    </source>
</evidence>
<dbReference type="GO" id="GO:0006368">
    <property type="term" value="P:transcription elongation by RNA polymerase II"/>
    <property type="evidence" value="ECO:0007669"/>
    <property type="project" value="TreeGrafter"/>
</dbReference>
<evidence type="ECO:0000256" key="3">
    <source>
        <dbReference type="ARBA" id="ARBA00022833"/>
    </source>
</evidence>
<dbReference type="Gene3D" id="2.20.25.190">
    <property type="match status" value="2"/>
</dbReference>
<gene>
    <name evidence="5" type="ORF">GOMPHAMPRED_001161</name>
</gene>
<reference evidence="5" key="1">
    <citation type="submission" date="2021-03" db="EMBL/GenBank/DDBJ databases">
        <authorList>
            <person name="Tagirdzhanova G."/>
        </authorList>
    </citation>
    <scope>NUCLEOTIDE SEQUENCE</scope>
</reference>
<dbReference type="PANTHER" id="PTHR20934:SF0">
    <property type="entry name" value="TRANSCRIPTION ELONGATION FACTOR 1 HOMOLOG"/>
    <property type="match status" value="1"/>
</dbReference>
<dbReference type="GO" id="GO:0008023">
    <property type="term" value="C:transcription elongation factor complex"/>
    <property type="evidence" value="ECO:0007669"/>
    <property type="project" value="TreeGrafter"/>
</dbReference>
<evidence type="ECO:0000313" key="6">
    <source>
        <dbReference type="Proteomes" id="UP000664169"/>
    </source>
</evidence>
<comment type="subcellular location">
    <subcellularLocation>
        <location evidence="1">Nucleus</location>
    </subcellularLocation>
</comment>
<sequence length="103" mass="11202">MDKKTGTGSLSCKICGQKFQTGINSSLFWPMRTDFVGKLDLSAAVDVYSDWIDACDAVAKDEAGRNIAAVSAQRAARRDSLDDDLEDDFIENDEIDGEAAYAD</sequence>
<comment type="caution">
    <text evidence="5">The sequence shown here is derived from an EMBL/GenBank/DDBJ whole genome shotgun (WGS) entry which is preliminary data.</text>
</comment>
<dbReference type="Proteomes" id="UP000664169">
    <property type="component" value="Unassembled WGS sequence"/>
</dbReference>
<dbReference type="EMBL" id="CAJPDQ010000011">
    <property type="protein sequence ID" value="CAF9916940.1"/>
    <property type="molecule type" value="Genomic_DNA"/>
</dbReference>
<organism evidence="5 6">
    <name type="scientific">Gomphillus americanus</name>
    <dbReference type="NCBI Taxonomy" id="1940652"/>
    <lineage>
        <taxon>Eukaryota</taxon>
        <taxon>Fungi</taxon>
        <taxon>Dikarya</taxon>
        <taxon>Ascomycota</taxon>
        <taxon>Pezizomycotina</taxon>
        <taxon>Lecanoromycetes</taxon>
        <taxon>OSLEUM clade</taxon>
        <taxon>Ostropomycetidae</taxon>
        <taxon>Ostropales</taxon>
        <taxon>Graphidaceae</taxon>
        <taxon>Gomphilloideae</taxon>
        <taxon>Gomphillus</taxon>
    </lineage>
</organism>
<keyword evidence="4" id="KW-0539">Nucleus</keyword>
<dbReference type="SUPFAM" id="SSF57783">
    <property type="entry name" value="Zinc beta-ribbon"/>
    <property type="match status" value="1"/>
</dbReference>
<evidence type="ECO:0008006" key="7">
    <source>
        <dbReference type="Google" id="ProtNLM"/>
    </source>
</evidence>
<evidence type="ECO:0000313" key="5">
    <source>
        <dbReference type="EMBL" id="CAF9916940.1"/>
    </source>
</evidence>
<dbReference type="InterPro" id="IPR007808">
    <property type="entry name" value="Elf1"/>
</dbReference>
<dbReference type="OrthoDB" id="445983at2759"/>